<dbReference type="Proteomes" id="UP000191897">
    <property type="component" value="Unassembled WGS sequence"/>
</dbReference>
<protein>
    <submittedName>
        <fullName evidence="1">Uncharacterized protein</fullName>
    </submittedName>
</protein>
<dbReference type="AlphaFoldDB" id="A0A1S7SBR8"/>
<gene>
    <name evidence="1" type="ORF">AGR4C_pa50017</name>
</gene>
<evidence type="ECO:0000313" key="2">
    <source>
        <dbReference type="Proteomes" id="UP000191897"/>
    </source>
</evidence>
<sequence>MDPAVNSPSEEEIQALAAQRALLERIIALQTRGTDQ</sequence>
<dbReference type="EMBL" id="FBWC01000036">
    <property type="protein sequence ID" value="CUX65408.1"/>
    <property type="molecule type" value="Genomic_DNA"/>
</dbReference>
<name>A0A1S7SBR8_AGRTU</name>
<reference evidence="1 2" key="1">
    <citation type="submission" date="2016-01" db="EMBL/GenBank/DDBJ databases">
        <authorList>
            <person name="Oliw E.H."/>
        </authorList>
    </citation>
    <scope>NUCLEOTIDE SEQUENCE [LARGE SCALE GENOMIC DNA]</scope>
    <source>
        <strain evidence="1 2">Kerr 14</strain>
    </source>
</reference>
<proteinExistence type="predicted"/>
<evidence type="ECO:0000313" key="1">
    <source>
        <dbReference type="EMBL" id="CUX65408.1"/>
    </source>
</evidence>
<accession>A0A1S7SBR8</accession>
<organism evidence="1 2">
    <name type="scientific">Agrobacterium tumefaciens str. Kerr 14</name>
    <dbReference type="NCBI Taxonomy" id="1183424"/>
    <lineage>
        <taxon>Bacteria</taxon>
        <taxon>Pseudomonadati</taxon>
        <taxon>Pseudomonadota</taxon>
        <taxon>Alphaproteobacteria</taxon>
        <taxon>Hyphomicrobiales</taxon>
        <taxon>Rhizobiaceae</taxon>
        <taxon>Rhizobium/Agrobacterium group</taxon>
        <taxon>Agrobacterium</taxon>
        <taxon>Agrobacterium tumefaciens complex</taxon>
    </lineage>
</organism>